<evidence type="ECO:0000256" key="19">
    <source>
        <dbReference type="ARBA" id="ARBA00023239"/>
    </source>
</evidence>
<protein>
    <recommendedName>
        <fullName evidence="26">DNA polymerase</fullName>
        <ecNumber evidence="26">2.7.7.7</ecNumber>
    </recommendedName>
</protein>
<dbReference type="GO" id="GO:0046872">
    <property type="term" value="F:metal ion binding"/>
    <property type="evidence" value="ECO:0007669"/>
    <property type="project" value="UniProtKB-UniRule"/>
</dbReference>
<evidence type="ECO:0000256" key="15">
    <source>
        <dbReference type="ARBA" id="ARBA00022932"/>
    </source>
</evidence>
<dbReference type="GO" id="GO:0006303">
    <property type="term" value="P:double-strand break repair via nonhomologous end joining"/>
    <property type="evidence" value="ECO:0007669"/>
    <property type="project" value="TreeGrafter"/>
</dbReference>
<dbReference type="InterPro" id="IPR027421">
    <property type="entry name" value="DNA_pol_lamdba_lyase_dom_sf"/>
</dbReference>
<dbReference type="InterPro" id="IPR010996">
    <property type="entry name" value="HHH_MUS81"/>
</dbReference>
<dbReference type="EMBL" id="JAEAOA010000201">
    <property type="protein sequence ID" value="KAK3595100.1"/>
    <property type="molecule type" value="Genomic_DNA"/>
</dbReference>
<dbReference type="SMART" id="SM00278">
    <property type="entry name" value="HhH1"/>
    <property type="match status" value="2"/>
</dbReference>
<evidence type="ECO:0000256" key="8">
    <source>
        <dbReference type="ARBA" id="ARBA00022679"/>
    </source>
</evidence>
<evidence type="ECO:0000259" key="28">
    <source>
        <dbReference type="SMART" id="SM00483"/>
    </source>
</evidence>
<evidence type="ECO:0000256" key="17">
    <source>
        <dbReference type="ARBA" id="ARBA00023125"/>
    </source>
</evidence>
<sequence>MSKRKKPSDNNPNADLCDFLMELANYEKNVNRQMHKYNAYRKAAGSLAKHPARIKNGPEARTLEGVGEKIAKKIDEFIKTGKLEKLEKIRKDDTNVAITELTRVSGIGPAAAQKLVQEGIRTIEALRKHEEKLNHHQKIGLKYVDEFEQMIPREEMIKLQDEALKEIFYVDEKYIAEVCGSFRRGNSSSGDIDILLTHPEITSKSGKKPELLLKVVERLEKTGFVTDRISLGDSKFMGVCKLQDEKNGPKHVHRRIDIRLIHHDQYYCALLYFTGSDVFNKNMRAHALEEGFTINEYTIRPLGSTGIPGEPLPVTSEEDIFDYIGMPFKKPAERTA</sequence>
<dbReference type="GO" id="GO:0006284">
    <property type="term" value="P:base-excision repair"/>
    <property type="evidence" value="ECO:0007669"/>
    <property type="project" value="TreeGrafter"/>
</dbReference>
<dbReference type="InterPro" id="IPR003583">
    <property type="entry name" value="Hlx-hairpin-Hlx_DNA-bd_motif"/>
</dbReference>
<dbReference type="AlphaFoldDB" id="A0AAE0SNC5"/>
<evidence type="ECO:0000256" key="9">
    <source>
        <dbReference type="ARBA" id="ARBA00022695"/>
    </source>
</evidence>
<comment type="subcellular location">
    <subcellularLocation>
        <location evidence="3">Cytoplasm</location>
    </subcellularLocation>
    <subcellularLocation>
        <location evidence="2 26">Nucleus</location>
    </subcellularLocation>
</comment>
<evidence type="ECO:0000256" key="25">
    <source>
        <dbReference type="PIRSR" id="PIRSR622312-50"/>
    </source>
</evidence>
<keyword evidence="9 26" id="KW-0548">Nucleotidyltransferase</keyword>
<dbReference type="Pfam" id="PF14716">
    <property type="entry name" value="HHH_8"/>
    <property type="match status" value="1"/>
</dbReference>
<gene>
    <name evidence="29" type="ORF">CHS0354_002353</name>
</gene>
<dbReference type="InterPro" id="IPR002054">
    <property type="entry name" value="DNA-dir_DNA_pol_X"/>
</dbReference>
<keyword evidence="6" id="KW-0963">Cytoplasm</keyword>
<keyword evidence="19" id="KW-0456">Lyase</keyword>
<dbReference type="SUPFAM" id="SSF47802">
    <property type="entry name" value="DNA polymerase beta, N-terminal domain-like"/>
    <property type="match status" value="1"/>
</dbReference>
<dbReference type="Gene3D" id="3.30.210.10">
    <property type="entry name" value="DNA polymerase, thumb domain"/>
    <property type="match status" value="1"/>
</dbReference>
<dbReference type="PANTHER" id="PTHR11276:SF42">
    <property type="entry name" value="DNA POLYMERASE BETA"/>
    <property type="match status" value="1"/>
</dbReference>
<comment type="function">
    <text evidence="26">DNA polymerase that functions in several pathways of DNA repair. Involved in base excision repair (BER) responsible for repair of lesions that give rise to abasic (AP) sites in DNA. Also contributes to DNA double-strand break repair by non-homologous end joining and homologous recombination. Has both template-dependent and template-independent (terminal transferase) DNA polymerase activities. Has also a 5'-deoxyribose-5-phosphate lyase (dRP lyase) activity.</text>
</comment>
<keyword evidence="14" id="KW-0832">Ubl conjugation</keyword>
<organism evidence="29 30">
    <name type="scientific">Potamilus streckersoni</name>
    <dbReference type="NCBI Taxonomy" id="2493646"/>
    <lineage>
        <taxon>Eukaryota</taxon>
        <taxon>Metazoa</taxon>
        <taxon>Spiralia</taxon>
        <taxon>Lophotrochozoa</taxon>
        <taxon>Mollusca</taxon>
        <taxon>Bivalvia</taxon>
        <taxon>Autobranchia</taxon>
        <taxon>Heteroconchia</taxon>
        <taxon>Palaeoheterodonta</taxon>
        <taxon>Unionida</taxon>
        <taxon>Unionoidea</taxon>
        <taxon>Unionidae</taxon>
        <taxon>Ambleminae</taxon>
        <taxon>Lampsilini</taxon>
        <taxon>Potamilus</taxon>
    </lineage>
</organism>
<feature type="active site" description="Nucleophile; Schiff-base intermediate with DNA; for 5'-dRP lyase activity" evidence="25">
    <location>
        <position position="73"/>
    </location>
</feature>
<accession>A0AAE0SNC5</accession>
<dbReference type="Pfam" id="PF14792">
    <property type="entry name" value="DNA_pol_B_palm"/>
    <property type="match status" value="1"/>
</dbReference>
<evidence type="ECO:0000259" key="27">
    <source>
        <dbReference type="SMART" id="SM00278"/>
    </source>
</evidence>
<dbReference type="SUPFAM" id="SSF81301">
    <property type="entry name" value="Nucleotidyltransferase"/>
    <property type="match status" value="1"/>
</dbReference>
<dbReference type="PANTHER" id="PTHR11276">
    <property type="entry name" value="DNA POLYMERASE TYPE-X FAMILY MEMBER"/>
    <property type="match status" value="1"/>
</dbReference>
<evidence type="ECO:0000256" key="5">
    <source>
        <dbReference type="ARBA" id="ARBA00022481"/>
    </source>
</evidence>
<evidence type="ECO:0000256" key="3">
    <source>
        <dbReference type="ARBA" id="ARBA00004496"/>
    </source>
</evidence>
<evidence type="ECO:0000256" key="11">
    <source>
        <dbReference type="ARBA" id="ARBA00022723"/>
    </source>
</evidence>
<keyword evidence="16" id="KW-0915">Sodium</keyword>
<dbReference type="GO" id="GO:0003677">
    <property type="term" value="F:DNA binding"/>
    <property type="evidence" value="ECO:0007669"/>
    <property type="project" value="UniProtKB-UniRule"/>
</dbReference>
<comment type="similarity">
    <text evidence="4 26">Belongs to the DNA polymerase type-X family.</text>
</comment>
<evidence type="ECO:0000256" key="1">
    <source>
        <dbReference type="ARBA" id="ARBA00001946"/>
    </source>
</evidence>
<reference evidence="29" key="3">
    <citation type="submission" date="2023-05" db="EMBL/GenBank/DDBJ databases">
        <authorList>
            <person name="Smith C.H."/>
        </authorList>
    </citation>
    <scope>NUCLEOTIDE SEQUENCE</scope>
    <source>
        <strain evidence="29">CHS0354</strain>
        <tissue evidence="29">Mantle</tissue>
    </source>
</reference>
<dbReference type="Gene3D" id="1.10.150.110">
    <property type="entry name" value="DNA polymerase beta, N-terminal domain-like"/>
    <property type="match status" value="1"/>
</dbReference>
<dbReference type="GO" id="GO:0005634">
    <property type="term" value="C:nucleus"/>
    <property type="evidence" value="ECO:0007669"/>
    <property type="project" value="UniProtKB-SubCell"/>
</dbReference>
<dbReference type="InterPro" id="IPR022312">
    <property type="entry name" value="DNA_pol_X"/>
</dbReference>
<dbReference type="CDD" id="cd00141">
    <property type="entry name" value="NT_POLXc"/>
    <property type="match status" value="1"/>
</dbReference>
<dbReference type="InterPro" id="IPR043519">
    <property type="entry name" value="NT_sf"/>
</dbReference>
<dbReference type="GO" id="GO:0140078">
    <property type="term" value="F:class I DNA-(apurinic or apyrimidinic site) endonuclease activity"/>
    <property type="evidence" value="ECO:0007669"/>
    <property type="project" value="UniProtKB-EC"/>
</dbReference>
<evidence type="ECO:0000313" key="29">
    <source>
        <dbReference type="EMBL" id="KAK3595100.1"/>
    </source>
</evidence>
<evidence type="ECO:0000256" key="14">
    <source>
        <dbReference type="ARBA" id="ARBA00022843"/>
    </source>
</evidence>
<keyword evidence="11" id="KW-0479">Metal-binding</keyword>
<dbReference type="FunFam" id="3.30.210.10:FF:000002">
    <property type="entry name" value="DNA polymerase"/>
    <property type="match status" value="1"/>
</dbReference>
<evidence type="ECO:0000313" key="30">
    <source>
        <dbReference type="Proteomes" id="UP001195483"/>
    </source>
</evidence>
<evidence type="ECO:0000256" key="20">
    <source>
        <dbReference type="ARBA" id="ARBA00023242"/>
    </source>
</evidence>
<feature type="domain" description="Helix-hairpin-helix DNA-binding motif class 1" evidence="27">
    <location>
        <begin position="99"/>
        <end position="118"/>
    </location>
</feature>
<evidence type="ECO:0000256" key="18">
    <source>
        <dbReference type="ARBA" id="ARBA00023204"/>
    </source>
</evidence>
<keyword evidence="10" id="KW-0235">DNA replication</keyword>
<dbReference type="GO" id="GO:0005737">
    <property type="term" value="C:cytoplasm"/>
    <property type="evidence" value="ECO:0007669"/>
    <property type="project" value="UniProtKB-SubCell"/>
</dbReference>
<evidence type="ECO:0000256" key="22">
    <source>
        <dbReference type="ARBA" id="ARBA00044678"/>
    </source>
</evidence>
<reference evidence="29" key="1">
    <citation type="journal article" date="2021" name="Genome Biol. Evol.">
        <title>A High-Quality Reference Genome for a Parasitic Bivalve with Doubly Uniparental Inheritance (Bivalvia: Unionida).</title>
        <authorList>
            <person name="Smith C.H."/>
        </authorList>
    </citation>
    <scope>NUCLEOTIDE SEQUENCE</scope>
    <source>
        <strain evidence="29">CHS0354</strain>
    </source>
</reference>
<dbReference type="SUPFAM" id="SSF81585">
    <property type="entry name" value="PsbU/PolX domain-like"/>
    <property type="match status" value="1"/>
</dbReference>
<keyword evidence="8 26" id="KW-0808">Transferase</keyword>
<dbReference type="EC" id="2.7.7.7" evidence="26"/>
<dbReference type="Proteomes" id="UP001195483">
    <property type="component" value="Unassembled WGS sequence"/>
</dbReference>
<comment type="function">
    <text evidence="23">Repair polymerase that plays a key role in base-excision repair. During this process, the damaged base is excised by specific DNA glycosylases, the DNA backbone is nicked at the abasic site by an apurinic/apyrimidic (AP) endonuclease, and POLB removes 5'-deoxyribose-phosphate from the preincised AP site acting as a 5'-deoxyribose-phosphate lyase (5'-dRP lyase); through its DNA polymerase activity, it adds one nucleotide to the 3' end of the arising single-nucleotide gap. Conducts 'gap-filling' DNA synthesis in a stepwise distributive fashion rather than in a processive fashion as for other DNA polymerases. It is also able to cleave sugar-phosphate bonds 3' to an intact AP site, acting as an AP lyase.</text>
</comment>
<evidence type="ECO:0000256" key="23">
    <source>
        <dbReference type="ARBA" id="ARBA00045548"/>
    </source>
</evidence>
<reference evidence="29" key="2">
    <citation type="journal article" date="2021" name="Genome Biol. Evol.">
        <title>Developing a high-quality reference genome for a parasitic bivalve with doubly uniparental inheritance (Bivalvia: Unionida).</title>
        <authorList>
            <person name="Smith C.H."/>
        </authorList>
    </citation>
    <scope>NUCLEOTIDE SEQUENCE</scope>
    <source>
        <strain evidence="29">CHS0354</strain>
        <tissue evidence="29">Mantle</tissue>
    </source>
</reference>
<comment type="caution">
    <text evidence="29">The sequence shown here is derived from an EMBL/GenBank/DDBJ whole genome shotgun (WGS) entry which is preliminary data.</text>
</comment>
<evidence type="ECO:0000256" key="10">
    <source>
        <dbReference type="ARBA" id="ARBA00022705"/>
    </source>
</evidence>
<keyword evidence="30" id="KW-1185">Reference proteome</keyword>
<comment type="catalytic activity">
    <reaction evidence="24 26">
        <text>DNA(n) + a 2'-deoxyribonucleoside 5'-triphosphate = DNA(n+1) + diphosphate</text>
        <dbReference type="Rhea" id="RHEA:22508"/>
        <dbReference type="Rhea" id="RHEA-COMP:17339"/>
        <dbReference type="Rhea" id="RHEA-COMP:17340"/>
        <dbReference type="ChEBI" id="CHEBI:33019"/>
        <dbReference type="ChEBI" id="CHEBI:61560"/>
        <dbReference type="ChEBI" id="CHEBI:173112"/>
        <dbReference type="EC" id="2.7.7.7"/>
    </reaction>
</comment>
<comment type="catalytic activity">
    <reaction evidence="22">
        <text>a 5'-end 2'-deoxyribose-2'-deoxyribonucleotide-DNA = (2E,4S)-4-hydroxypenten-2-al-5-phosphate + a 5'-end 5'-phospho-2'-deoxyribonucleoside-DNA + H(+)</text>
        <dbReference type="Rhea" id="RHEA:76255"/>
        <dbReference type="Rhea" id="RHEA-COMP:13180"/>
        <dbReference type="Rhea" id="RHEA-COMP:18657"/>
        <dbReference type="ChEBI" id="CHEBI:15378"/>
        <dbReference type="ChEBI" id="CHEBI:136412"/>
        <dbReference type="ChEBI" id="CHEBI:195194"/>
        <dbReference type="ChEBI" id="CHEBI:195195"/>
    </reaction>
</comment>
<evidence type="ECO:0000256" key="16">
    <source>
        <dbReference type="ARBA" id="ARBA00023053"/>
    </source>
</evidence>
<comment type="cofactor">
    <cofactor evidence="1">
        <name>Mg(2+)</name>
        <dbReference type="ChEBI" id="CHEBI:18420"/>
    </cofactor>
</comment>
<keyword evidence="17" id="KW-0238">DNA-binding</keyword>
<feature type="domain" description="Helix-hairpin-helix DNA-binding motif class 1" evidence="27">
    <location>
        <begin position="58"/>
        <end position="77"/>
    </location>
</feature>
<dbReference type="InterPro" id="IPR037160">
    <property type="entry name" value="DNA_Pol_thumb_sf"/>
</dbReference>
<dbReference type="SMART" id="SM00483">
    <property type="entry name" value="POLXc"/>
    <property type="match status" value="1"/>
</dbReference>
<feature type="domain" description="DNA-directed DNA polymerase X" evidence="28">
    <location>
        <begin position="11"/>
        <end position="335"/>
    </location>
</feature>
<dbReference type="FunFam" id="1.10.150.20:FF:000026">
    <property type="entry name" value="DNA polymerase beta"/>
    <property type="match status" value="1"/>
</dbReference>
<dbReference type="PROSITE" id="PS00522">
    <property type="entry name" value="DNA_POLYMERASE_X"/>
    <property type="match status" value="1"/>
</dbReference>
<dbReference type="Gene3D" id="1.10.150.20">
    <property type="entry name" value="5' to 3' exonuclease, C-terminal subdomain"/>
    <property type="match status" value="1"/>
</dbReference>
<evidence type="ECO:0000256" key="26">
    <source>
        <dbReference type="RuleBase" id="RU366014"/>
    </source>
</evidence>
<evidence type="ECO:0000256" key="7">
    <source>
        <dbReference type="ARBA" id="ARBA00022634"/>
    </source>
</evidence>
<dbReference type="PRINTS" id="PR00870">
    <property type="entry name" value="DNAPOLXBETA"/>
</dbReference>
<dbReference type="FunFam" id="3.30.460.10:FF:000021">
    <property type="entry name" value="DNA polymerase beta"/>
    <property type="match status" value="1"/>
</dbReference>
<comment type="catalytic activity">
    <reaction evidence="21">
        <text>2'-deoxyribonucleotide-(2'-deoxyribose 5'-phosphate)-2'-deoxyribonucleotide-DNA = a 3'-end 2'-deoxyribonucleotide-(2,3-dehydro-2,3-deoxyribose 5'-phosphate)-DNA + a 5'-end 5'-phospho-2'-deoxyribonucleoside-DNA + H(+)</text>
        <dbReference type="Rhea" id="RHEA:66592"/>
        <dbReference type="Rhea" id="RHEA-COMP:13180"/>
        <dbReference type="Rhea" id="RHEA-COMP:16897"/>
        <dbReference type="Rhea" id="RHEA-COMP:17067"/>
        <dbReference type="ChEBI" id="CHEBI:15378"/>
        <dbReference type="ChEBI" id="CHEBI:136412"/>
        <dbReference type="ChEBI" id="CHEBI:157695"/>
        <dbReference type="ChEBI" id="CHEBI:167181"/>
        <dbReference type="EC" id="4.2.99.18"/>
    </reaction>
</comment>
<name>A0AAE0SNC5_9BIVA</name>
<dbReference type="InterPro" id="IPR002008">
    <property type="entry name" value="DNA_pol_X_beta-like"/>
</dbReference>
<dbReference type="InterPro" id="IPR028207">
    <property type="entry name" value="DNA_pol_B_palm_palm"/>
</dbReference>
<evidence type="ECO:0000256" key="13">
    <source>
        <dbReference type="ARBA" id="ARBA00022842"/>
    </source>
</evidence>
<keyword evidence="12 26" id="KW-0227">DNA damage</keyword>
<keyword evidence="20 26" id="KW-0539">Nucleus</keyword>
<evidence type="ECO:0000256" key="6">
    <source>
        <dbReference type="ARBA" id="ARBA00022490"/>
    </source>
</evidence>
<evidence type="ECO:0000256" key="2">
    <source>
        <dbReference type="ARBA" id="ARBA00004123"/>
    </source>
</evidence>
<dbReference type="InterPro" id="IPR029398">
    <property type="entry name" value="PolB_thumb"/>
</dbReference>
<dbReference type="GO" id="GO:0003887">
    <property type="term" value="F:DNA-directed DNA polymerase activity"/>
    <property type="evidence" value="ECO:0007669"/>
    <property type="project" value="UniProtKB-UniRule"/>
</dbReference>
<keyword evidence="7" id="KW-0237">DNA synthesis</keyword>
<evidence type="ECO:0000256" key="4">
    <source>
        <dbReference type="ARBA" id="ARBA00008323"/>
    </source>
</evidence>
<dbReference type="Gene3D" id="3.30.460.10">
    <property type="entry name" value="Beta Polymerase, domain 2"/>
    <property type="match status" value="1"/>
</dbReference>
<keyword evidence="18 26" id="KW-0234">DNA repair</keyword>
<proteinExistence type="inferred from homology"/>
<evidence type="ECO:0000256" key="24">
    <source>
        <dbReference type="ARBA" id="ARBA00049244"/>
    </source>
</evidence>
<dbReference type="InterPro" id="IPR019843">
    <property type="entry name" value="DNA_pol-X_BS"/>
</dbReference>
<evidence type="ECO:0000256" key="12">
    <source>
        <dbReference type="ARBA" id="ARBA00022763"/>
    </source>
</evidence>
<keyword evidence="15 26" id="KW-0239">DNA-directed DNA polymerase</keyword>
<dbReference type="Pfam" id="PF10391">
    <property type="entry name" value="DNA_pol_lambd_f"/>
    <property type="match status" value="1"/>
</dbReference>
<dbReference type="GO" id="GO:0006260">
    <property type="term" value="P:DNA replication"/>
    <property type="evidence" value="ECO:0007669"/>
    <property type="project" value="UniProtKB-KW"/>
</dbReference>
<dbReference type="PRINTS" id="PR00869">
    <property type="entry name" value="DNAPOLX"/>
</dbReference>
<evidence type="ECO:0000256" key="21">
    <source>
        <dbReference type="ARBA" id="ARBA00044632"/>
    </source>
</evidence>
<keyword evidence="5" id="KW-0488">Methylation</keyword>
<dbReference type="Pfam" id="PF14791">
    <property type="entry name" value="DNA_pol_B_thumb"/>
    <property type="match status" value="1"/>
</dbReference>
<keyword evidence="13" id="KW-0460">Magnesium</keyword>
<dbReference type="InterPro" id="IPR018944">
    <property type="entry name" value="DNA_pol_lambd_fingers_domain"/>
</dbReference>
<dbReference type="FunFam" id="1.10.150.110:FF:000002">
    <property type="entry name" value="DNA polymerase beta"/>
    <property type="match status" value="1"/>
</dbReference>